<dbReference type="InterPro" id="IPR006073">
    <property type="entry name" value="GTP-bd"/>
</dbReference>
<dbReference type="PRINTS" id="PR00783">
    <property type="entry name" value="MINTRINSICP"/>
</dbReference>
<sequence>MFSPREFSHRGGGYAEQKHVAENPPPCSELSTLPLTTPAASTESGDAAAETGAEDVLYGEDYVGDFMYKEDDLEQDMRREQAITPNALRSYLAEFISTFFFVFAVVGSMMSSRKLMPDAASDPASLVMVAVANTFALSSAVYIAANISGGHINPAVTFGMAVGGHISVPNAICYWISQMVASVMACLLLRVTIVGQHVPTYGITEEMTGFGASVLEGVLTFGLVYTVYAAGDPRNGALGGIGPLAVGFMAGANVLATGPFSGGSMNPACAFGSAVVAGSFRNQAVYWVGPLIASMAPKTLSSFLCPFTLPYTLTIPTPKILTLHSKPTLTLCRYSHPQNTHRKSSVSQTQYPNSPPEPAGTGAAAPTPGDRFLERHRSVEAAKVLLKEKKKKKKEKPKVTTTVACCYGCGAPLQTSEPDAPGYSDPETYALKKKHHQLRSVICGRCKLLSHGHMITAVGGNGGYSGGKQFIMAEELREKLSHLRHEKALIVKLVDIVDFNGSFLARVRDLAGANPIILVVTKVDLLPKGTDFNCIGDWVIEATAKKKLNVLSVHLTSAKSLVGVAGVASEIQKEKKGRDVYVMGSANVGKSAFISAFLKMMADKDPVAASAQKYKPIQSAVPGTTLGPIQINAFLGGEKLYDTPGVHLHHRQAAVVHSEDLPALAPQSRLRGQSFPKSQVSSGNGTGEKDNSNGLTGYSIFWGGLVRVDILKALPETRLTFYGPKSLQIHMVPTDMADEFYQKEVGVLLTPPTGKQRADEWRGLETERQLQIKVEDVERPACDVAISGLGWITVEPVSRVLTSSDTSAKGAAGEVHLAVHVPKPVEIFVRSPLPVGKEEREAEAGRAFQIAHCPYAVH</sequence>
<comment type="similarity">
    <text evidence="7">Belongs to the MIP/aquaporin (TC 1.A.8) family. TIP (TC 1.A.8.10) subfamily.</text>
</comment>
<feature type="domain" description="CP-type G" evidence="10">
    <location>
        <begin position="473"/>
        <end position="649"/>
    </location>
</feature>
<evidence type="ECO:0000256" key="4">
    <source>
        <dbReference type="ARBA" id="ARBA00022737"/>
    </source>
</evidence>
<keyword evidence="12" id="KW-1185">Reference proteome</keyword>
<evidence type="ECO:0000256" key="6">
    <source>
        <dbReference type="ARBA" id="ARBA00023136"/>
    </source>
</evidence>
<dbReference type="SUPFAM" id="SSF52540">
    <property type="entry name" value="P-loop containing nucleoside triphosphate hydrolases"/>
    <property type="match status" value="1"/>
</dbReference>
<gene>
    <name evidence="11" type="ORF">DVH24_024574</name>
</gene>
<dbReference type="InterPro" id="IPR000425">
    <property type="entry name" value="MIP"/>
</dbReference>
<evidence type="ECO:0000313" key="12">
    <source>
        <dbReference type="Proteomes" id="UP000290289"/>
    </source>
</evidence>
<dbReference type="InterPro" id="IPR027417">
    <property type="entry name" value="P-loop_NTPase"/>
</dbReference>
<evidence type="ECO:0000256" key="1">
    <source>
        <dbReference type="ARBA" id="ARBA00004141"/>
    </source>
</evidence>
<keyword evidence="2" id="KW-0813">Transport</keyword>
<accession>A0A498JH64</accession>
<feature type="transmembrane region" description="Helical" evidence="9">
    <location>
        <begin position="207"/>
        <end position="230"/>
    </location>
</feature>
<protein>
    <recommendedName>
        <fullName evidence="10">CP-type G domain-containing protein</fullName>
    </recommendedName>
</protein>
<proteinExistence type="inferred from homology"/>
<feature type="compositionally biased region" description="Low complexity" evidence="8">
    <location>
        <begin position="359"/>
        <end position="369"/>
    </location>
</feature>
<dbReference type="Pfam" id="PF01926">
    <property type="entry name" value="MMR_HSR1"/>
    <property type="match status" value="1"/>
</dbReference>
<dbReference type="Gene3D" id="3.40.50.300">
    <property type="entry name" value="P-loop containing nucleotide triphosphate hydrolases"/>
    <property type="match status" value="1"/>
</dbReference>
<dbReference type="GO" id="GO:0005525">
    <property type="term" value="F:GTP binding"/>
    <property type="evidence" value="ECO:0007669"/>
    <property type="project" value="InterPro"/>
</dbReference>
<evidence type="ECO:0000256" key="9">
    <source>
        <dbReference type="SAM" id="Phobius"/>
    </source>
</evidence>
<comment type="subcellular location">
    <subcellularLocation>
        <location evidence="1">Membrane</location>
        <topology evidence="1">Multi-pass membrane protein</topology>
    </subcellularLocation>
</comment>
<evidence type="ECO:0000256" key="5">
    <source>
        <dbReference type="ARBA" id="ARBA00022989"/>
    </source>
</evidence>
<keyword evidence="5 9" id="KW-1133">Transmembrane helix</keyword>
<keyword evidence="3 9" id="KW-0812">Transmembrane</keyword>
<evidence type="ECO:0000256" key="2">
    <source>
        <dbReference type="ARBA" id="ARBA00022448"/>
    </source>
</evidence>
<name>A0A498JH64_MALDO</name>
<dbReference type="FunFam" id="1.20.1080.10:FF:000017">
    <property type="entry name" value="Probable aquaporin TIP5-1"/>
    <property type="match status" value="1"/>
</dbReference>
<dbReference type="PANTHER" id="PTHR47569:SF2">
    <property type="entry name" value="NO-ASSOCIATED PROTEIN 1, CHLOROPLASTIC_MITOCHONDRIAL"/>
    <property type="match status" value="1"/>
</dbReference>
<dbReference type="STRING" id="3750.A0A498JH64"/>
<dbReference type="Pfam" id="PF00230">
    <property type="entry name" value="MIP"/>
    <property type="match status" value="1"/>
</dbReference>
<feature type="compositionally biased region" description="Polar residues" evidence="8">
    <location>
        <begin position="29"/>
        <end position="44"/>
    </location>
</feature>
<evidence type="ECO:0000313" key="11">
    <source>
        <dbReference type="EMBL" id="RXH94890.1"/>
    </source>
</evidence>
<organism evidence="11 12">
    <name type="scientific">Malus domestica</name>
    <name type="common">Apple</name>
    <name type="synonym">Pyrus malus</name>
    <dbReference type="NCBI Taxonomy" id="3750"/>
    <lineage>
        <taxon>Eukaryota</taxon>
        <taxon>Viridiplantae</taxon>
        <taxon>Streptophyta</taxon>
        <taxon>Embryophyta</taxon>
        <taxon>Tracheophyta</taxon>
        <taxon>Spermatophyta</taxon>
        <taxon>Magnoliopsida</taxon>
        <taxon>eudicotyledons</taxon>
        <taxon>Gunneridae</taxon>
        <taxon>Pentapetalae</taxon>
        <taxon>rosids</taxon>
        <taxon>fabids</taxon>
        <taxon>Rosales</taxon>
        <taxon>Rosaceae</taxon>
        <taxon>Amygdaloideae</taxon>
        <taxon>Maleae</taxon>
        <taxon>Malus</taxon>
    </lineage>
</organism>
<dbReference type="Gene3D" id="1.20.1080.10">
    <property type="entry name" value="Glycerol uptake facilitator protein"/>
    <property type="match status" value="1"/>
</dbReference>
<dbReference type="GO" id="GO:0016020">
    <property type="term" value="C:membrane"/>
    <property type="evidence" value="ECO:0007669"/>
    <property type="project" value="UniProtKB-SubCell"/>
</dbReference>
<dbReference type="CDD" id="cd01855">
    <property type="entry name" value="YqeH"/>
    <property type="match status" value="1"/>
</dbReference>
<feature type="region of interest" description="Disordered" evidence="8">
    <location>
        <begin position="1"/>
        <end position="50"/>
    </location>
</feature>
<feature type="transmembrane region" description="Helical" evidence="9">
    <location>
        <begin position="174"/>
        <end position="195"/>
    </location>
</feature>
<feature type="transmembrane region" description="Helical" evidence="9">
    <location>
        <begin position="87"/>
        <end position="106"/>
    </location>
</feature>
<dbReference type="PROSITE" id="PS51721">
    <property type="entry name" value="G_CP"/>
    <property type="match status" value="1"/>
</dbReference>
<evidence type="ECO:0000256" key="3">
    <source>
        <dbReference type="ARBA" id="ARBA00022692"/>
    </source>
</evidence>
<dbReference type="InterPro" id="IPR023271">
    <property type="entry name" value="Aquaporin-like"/>
</dbReference>
<dbReference type="Pfam" id="PF21516">
    <property type="entry name" value="YqeH-like_C"/>
    <property type="match status" value="1"/>
</dbReference>
<dbReference type="InterPro" id="IPR044229">
    <property type="entry name" value="NOA1"/>
</dbReference>
<dbReference type="InterPro" id="IPR022357">
    <property type="entry name" value="MIP_CS"/>
</dbReference>
<reference evidence="11 12" key="1">
    <citation type="submission" date="2018-10" db="EMBL/GenBank/DDBJ databases">
        <title>A high-quality apple genome assembly.</title>
        <authorList>
            <person name="Hu J."/>
        </authorList>
    </citation>
    <scope>NUCLEOTIDE SEQUENCE [LARGE SCALE GENOMIC DNA]</scope>
    <source>
        <strain evidence="12">cv. HFTH1</strain>
        <tissue evidence="11">Young leaf</tissue>
    </source>
</reference>
<evidence type="ECO:0000256" key="7">
    <source>
        <dbReference type="ARBA" id="ARBA00038477"/>
    </source>
</evidence>
<dbReference type="InterPro" id="IPR030378">
    <property type="entry name" value="G_CP_dom"/>
</dbReference>
<keyword evidence="6 9" id="KW-0472">Membrane</keyword>
<dbReference type="GO" id="GO:0003924">
    <property type="term" value="F:GTPase activity"/>
    <property type="evidence" value="ECO:0007669"/>
    <property type="project" value="InterPro"/>
</dbReference>
<dbReference type="GO" id="GO:0015267">
    <property type="term" value="F:channel activity"/>
    <property type="evidence" value="ECO:0007669"/>
    <property type="project" value="InterPro"/>
</dbReference>
<dbReference type="PROSITE" id="PS00221">
    <property type="entry name" value="MIP"/>
    <property type="match status" value="1"/>
</dbReference>
<evidence type="ECO:0000259" key="10">
    <source>
        <dbReference type="PROSITE" id="PS51721"/>
    </source>
</evidence>
<evidence type="ECO:0000256" key="8">
    <source>
        <dbReference type="SAM" id="MobiDB-lite"/>
    </source>
</evidence>
<dbReference type="InterPro" id="IPR048422">
    <property type="entry name" value="NOA1/YqeH-like_C"/>
</dbReference>
<dbReference type="CDD" id="cd00333">
    <property type="entry name" value="MIP"/>
    <property type="match status" value="1"/>
</dbReference>
<dbReference type="SUPFAM" id="SSF81338">
    <property type="entry name" value="Aquaporin-like"/>
    <property type="match status" value="1"/>
</dbReference>
<feature type="region of interest" description="Disordered" evidence="8">
    <location>
        <begin position="336"/>
        <end position="370"/>
    </location>
</feature>
<keyword evidence="4" id="KW-0677">Repeat</keyword>
<feature type="region of interest" description="Disordered" evidence="8">
    <location>
        <begin position="666"/>
        <end position="691"/>
    </location>
</feature>
<dbReference type="PANTHER" id="PTHR47569">
    <property type="entry name" value="NO-ASSOCIATED PROTEIN 1, CHLOROPLASTIC/MITOCHONDRIAL"/>
    <property type="match status" value="1"/>
</dbReference>
<feature type="transmembrane region" description="Helical" evidence="9">
    <location>
        <begin position="126"/>
        <end position="145"/>
    </location>
</feature>
<dbReference type="Proteomes" id="UP000290289">
    <property type="component" value="Chromosome 7"/>
</dbReference>
<dbReference type="EMBL" id="RDQH01000333">
    <property type="protein sequence ID" value="RXH94890.1"/>
    <property type="molecule type" value="Genomic_DNA"/>
</dbReference>
<dbReference type="AlphaFoldDB" id="A0A498JH64"/>
<feature type="transmembrane region" description="Helical" evidence="9">
    <location>
        <begin position="236"/>
        <end position="256"/>
    </location>
</feature>
<comment type="caution">
    <text evidence="11">The sequence shown here is derived from an EMBL/GenBank/DDBJ whole genome shotgun (WGS) entry which is preliminary data.</text>
</comment>